<feature type="non-terminal residue" evidence="2">
    <location>
        <position position="1"/>
    </location>
</feature>
<organism evidence="2 3">
    <name type="scientific">Mucuna pruriens</name>
    <name type="common">Velvet bean</name>
    <name type="synonym">Dolichos pruriens</name>
    <dbReference type="NCBI Taxonomy" id="157652"/>
    <lineage>
        <taxon>Eukaryota</taxon>
        <taxon>Viridiplantae</taxon>
        <taxon>Streptophyta</taxon>
        <taxon>Embryophyta</taxon>
        <taxon>Tracheophyta</taxon>
        <taxon>Spermatophyta</taxon>
        <taxon>Magnoliopsida</taxon>
        <taxon>eudicotyledons</taxon>
        <taxon>Gunneridae</taxon>
        <taxon>Pentapetalae</taxon>
        <taxon>rosids</taxon>
        <taxon>fabids</taxon>
        <taxon>Fabales</taxon>
        <taxon>Fabaceae</taxon>
        <taxon>Papilionoideae</taxon>
        <taxon>50 kb inversion clade</taxon>
        <taxon>NPAAA clade</taxon>
        <taxon>indigoferoid/millettioid clade</taxon>
        <taxon>Phaseoleae</taxon>
        <taxon>Mucuna</taxon>
    </lineage>
</organism>
<accession>A0A371EV33</accession>
<dbReference type="AlphaFoldDB" id="A0A371EV33"/>
<feature type="compositionally biased region" description="Basic and acidic residues" evidence="1">
    <location>
        <begin position="38"/>
        <end position="49"/>
    </location>
</feature>
<proteinExistence type="predicted"/>
<name>A0A371EV33_MUCPR</name>
<evidence type="ECO:0000313" key="2">
    <source>
        <dbReference type="EMBL" id="RDX69918.1"/>
    </source>
</evidence>
<protein>
    <submittedName>
        <fullName evidence="2">Uncharacterized protein</fullName>
    </submittedName>
</protein>
<sequence>MGQDRRVNLGGSPLQVHEEQDFGDRRGERSPRRKRTLRKEQTPWHDRTPQQEQTPRHKGTLRLKGIINTIAMGICRWVLKLGQKVVLIDQGSLADILYMSTFRCLQISEAEIYPYHEQIVGFSGECMDTCEYINLFTTFGDHCALHTILVHYLLVEANTSYNVLTVARHGTPLVPEYLPHT</sequence>
<gene>
    <name evidence="2" type="ORF">CR513_50906</name>
</gene>
<comment type="caution">
    <text evidence="2">The sequence shown here is derived from an EMBL/GenBank/DDBJ whole genome shotgun (WGS) entry which is preliminary data.</text>
</comment>
<reference evidence="2" key="1">
    <citation type="submission" date="2018-05" db="EMBL/GenBank/DDBJ databases">
        <title>Draft genome of Mucuna pruriens seed.</title>
        <authorList>
            <person name="Nnadi N.E."/>
            <person name="Vos R."/>
            <person name="Hasami M.H."/>
            <person name="Devisetty U.K."/>
            <person name="Aguiy J.C."/>
        </authorList>
    </citation>
    <scope>NUCLEOTIDE SEQUENCE [LARGE SCALE GENOMIC DNA]</scope>
    <source>
        <strain evidence="2">JCA_2017</strain>
    </source>
</reference>
<dbReference type="Proteomes" id="UP000257109">
    <property type="component" value="Unassembled WGS sequence"/>
</dbReference>
<feature type="region of interest" description="Disordered" evidence="1">
    <location>
        <begin position="1"/>
        <end position="58"/>
    </location>
</feature>
<dbReference type="OrthoDB" id="1436852at2759"/>
<evidence type="ECO:0000256" key="1">
    <source>
        <dbReference type="SAM" id="MobiDB-lite"/>
    </source>
</evidence>
<evidence type="ECO:0000313" key="3">
    <source>
        <dbReference type="Proteomes" id="UP000257109"/>
    </source>
</evidence>
<feature type="compositionally biased region" description="Basic and acidic residues" evidence="1">
    <location>
        <begin position="16"/>
        <end position="30"/>
    </location>
</feature>
<keyword evidence="3" id="KW-1185">Reference proteome</keyword>
<dbReference type="EMBL" id="QJKJ01011915">
    <property type="protein sequence ID" value="RDX69918.1"/>
    <property type="molecule type" value="Genomic_DNA"/>
</dbReference>